<feature type="region of interest" description="Disordered" evidence="1">
    <location>
        <begin position="335"/>
        <end position="375"/>
    </location>
</feature>
<sequence>MDPNETDNDPMAHYPLFAMWLSNYGLEQCGLPPKDSQGYNCTSGDEQVVPALSDQLSQDAQLGNIGGQAPQSNLFLAGPDAASQADEQPQSQLPIPAVQAEPMATEAEQPGQPLQQGLQPMPFVLPFNRANTQAQQSQPMNAEAQLINAETQITNGEVQLVNAETQTTKGGPEQIDRGSGNTPNSQKGRVRFHLSDYIAWTIVVVHSRDAHERGQPESIPRHIAMMSMLESYFLYANGDYERPPFPSEWKMILDGLQGEQRKRKRSTSPLRNERVARLRIEDGRKLKLSIGGRGYGCEKVYFTIPSAWPDSIATCVELVDATPPAVRPADAANINRLSSNDNCNSSGKGPSRRSSGSHSNSRKLCSNDDDGDNGV</sequence>
<organism evidence="2 3">
    <name type="scientific">Colletotrichum kahawae</name>
    <name type="common">Coffee berry disease fungus</name>
    <dbReference type="NCBI Taxonomy" id="34407"/>
    <lineage>
        <taxon>Eukaryota</taxon>
        <taxon>Fungi</taxon>
        <taxon>Dikarya</taxon>
        <taxon>Ascomycota</taxon>
        <taxon>Pezizomycotina</taxon>
        <taxon>Sordariomycetes</taxon>
        <taxon>Hypocreomycetidae</taxon>
        <taxon>Glomerellales</taxon>
        <taxon>Glomerellaceae</taxon>
        <taxon>Colletotrichum</taxon>
        <taxon>Colletotrichum gloeosporioides species complex</taxon>
    </lineage>
</organism>
<dbReference type="AlphaFoldDB" id="A0AAD9Y6D7"/>
<dbReference type="Proteomes" id="UP001281614">
    <property type="component" value="Unassembled WGS sequence"/>
</dbReference>
<reference evidence="2" key="1">
    <citation type="submission" date="2023-02" db="EMBL/GenBank/DDBJ databases">
        <title>Colletotrichum kahawae CIFC_Que2 genome sequencing and assembly.</title>
        <authorList>
            <person name="Baroncelli R."/>
        </authorList>
    </citation>
    <scope>NUCLEOTIDE SEQUENCE</scope>
    <source>
        <strain evidence="2">CIFC_Que2</strain>
    </source>
</reference>
<evidence type="ECO:0000313" key="2">
    <source>
        <dbReference type="EMBL" id="KAK2736049.1"/>
    </source>
</evidence>
<proteinExistence type="predicted"/>
<evidence type="ECO:0000313" key="3">
    <source>
        <dbReference type="Proteomes" id="UP001281614"/>
    </source>
</evidence>
<name>A0AAD9Y6D7_COLKA</name>
<protein>
    <submittedName>
        <fullName evidence="2">Uncharacterized protein</fullName>
    </submittedName>
</protein>
<accession>A0AAD9Y6D7</accession>
<dbReference type="EMBL" id="VYYT01000433">
    <property type="protein sequence ID" value="KAK2736049.1"/>
    <property type="molecule type" value="Genomic_DNA"/>
</dbReference>
<evidence type="ECO:0000256" key="1">
    <source>
        <dbReference type="SAM" id="MobiDB-lite"/>
    </source>
</evidence>
<gene>
    <name evidence="2" type="ORF">CKAH01_07803</name>
</gene>
<comment type="caution">
    <text evidence="2">The sequence shown here is derived from an EMBL/GenBank/DDBJ whole genome shotgun (WGS) entry which is preliminary data.</text>
</comment>
<feature type="compositionally biased region" description="Polar residues" evidence="1">
    <location>
        <begin position="335"/>
        <end position="344"/>
    </location>
</feature>
<feature type="region of interest" description="Disordered" evidence="1">
    <location>
        <begin position="165"/>
        <end position="188"/>
    </location>
</feature>
<keyword evidence="3" id="KW-1185">Reference proteome</keyword>
<feature type="compositionally biased region" description="Low complexity" evidence="1">
    <location>
        <begin position="345"/>
        <end position="359"/>
    </location>
</feature>